<dbReference type="VEuPathDB" id="FungiDB:RhiirA1_458035"/>
<evidence type="ECO:0000313" key="3">
    <source>
        <dbReference type="Proteomes" id="UP000233469"/>
    </source>
</evidence>
<gene>
    <name evidence="2" type="ORF">RhiirC2_870632</name>
</gene>
<dbReference type="Proteomes" id="UP000233469">
    <property type="component" value="Unassembled WGS sequence"/>
</dbReference>
<accession>A0A2N1MI27</accession>
<organism evidence="2 3">
    <name type="scientific">Rhizophagus irregularis</name>
    <dbReference type="NCBI Taxonomy" id="588596"/>
    <lineage>
        <taxon>Eukaryota</taxon>
        <taxon>Fungi</taxon>
        <taxon>Fungi incertae sedis</taxon>
        <taxon>Mucoromycota</taxon>
        <taxon>Glomeromycotina</taxon>
        <taxon>Glomeromycetes</taxon>
        <taxon>Glomerales</taxon>
        <taxon>Glomeraceae</taxon>
        <taxon>Rhizophagus</taxon>
    </lineage>
</organism>
<name>A0A2N1MI27_9GLOM</name>
<dbReference type="GO" id="GO:0046872">
    <property type="term" value="F:metal ion binding"/>
    <property type="evidence" value="ECO:0007669"/>
    <property type="project" value="UniProtKB-KW"/>
</dbReference>
<sequence length="213" mass="25017">MKAQKVYLLIEEIPTIEQMKKSLLDLYDGWMCPICGLQEESFNHVWTCSGHYDIINNIRYKTINHLLTWILEYNDNIQDFNALMALDIWDISYDLNVFTFIDIIKGIIPISLSELLNSWTTKKNVADVLIQMRQFIFNGIFAEVWISRCSHLKEFECSLGLTKKKKLESKSVRSLPNNNSSYNNIIHYDSLDSIRNYIYFGKNIIEFYTNLTS</sequence>
<dbReference type="PROSITE" id="PS00202">
    <property type="entry name" value="RUBREDOXIN"/>
    <property type="match status" value="1"/>
</dbReference>
<dbReference type="VEuPathDB" id="FungiDB:RhiirFUN_024145"/>
<keyword evidence="1" id="KW-0479">Metal-binding</keyword>
<reference evidence="2 3" key="2">
    <citation type="submission" date="2017-10" db="EMBL/GenBank/DDBJ databases">
        <title>Extensive intraspecific genome diversity in a model arbuscular mycorrhizal fungus.</title>
        <authorList>
            <person name="Chen E.C.H."/>
            <person name="Morin E."/>
            <person name="Baudet D."/>
            <person name="Noel J."/>
            <person name="Ndikumana S."/>
            <person name="Charron P."/>
            <person name="St-Onge C."/>
            <person name="Giorgi J."/>
            <person name="Grigoriev I.V."/>
            <person name="Roux C."/>
            <person name="Martin F.M."/>
            <person name="Corradi N."/>
        </authorList>
    </citation>
    <scope>NUCLEOTIDE SEQUENCE [LARGE SCALE GENOMIC DNA]</scope>
    <source>
        <strain evidence="2 3">C2</strain>
    </source>
</reference>
<dbReference type="EMBL" id="LLXL01002271">
    <property type="protein sequence ID" value="PKK61287.1"/>
    <property type="molecule type" value="Genomic_DNA"/>
</dbReference>
<comment type="caution">
    <text evidence="2">The sequence shown here is derived from an EMBL/GenBank/DDBJ whole genome shotgun (WGS) entry which is preliminary data.</text>
</comment>
<reference evidence="2 3" key="1">
    <citation type="submission" date="2016-04" db="EMBL/GenBank/DDBJ databases">
        <title>Genome analyses suggest a sexual origin of heterokaryosis in a supposedly ancient asexual fungus.</title>
        <authorList>
            <person name="Ropars J."/>
            <person name="Sedzielewska K."/>
            <person name="Noel J."/>
            <person name="Charron P."/>
            <person name="Farinelli L."/>
            <person name="Marton T."/>
            <person name="Kruger M."/>
            <person name="Pelin A."/>
            <person name="Brachmann A."/>
            <person name="Corradi N."/>
        </authorList>
    </citation>
    <scope>NUCLEOTIDE SEQUENCE [LARGE SCALE GENOMIC DNA]</scope>
    <source>
        <strain evidence="2 3">C2</strain>
    </source>
</reference>
<evidence type="ECO:0000256" key="1">
    <source>
        <dbReference type="ARBA" id="ARBA00022723"/>
    </source>
</evidence>
<dbReference type="InterPro" id="IPR018527">
    <property type="entry name" value="Rubredoxin_Fe_BS"/>
</dbReference>
<proteinExistence type="predicted"/>
<evidence type="ECO:0000313" key="2">
    <source>
        <dbReference type="EMBL" id="PKK61287.1"/>
    </source>
</evidence>
<dbReference type="VEuPathDB" id="FungiDB:FUN_024969"/>
<dbReference type="AlphaFoldDB" id="A0A2N1MI27"/>
<protein>
    <submittedName>
        <fullName evidence="2">Uncharacterized protein</fullName>
    </submittedName>
</protein>